<keyword evidence="4" id="KW-1185">Reference proteome</keyword>
<keyword evidence="1" id="KW-0175">Coiled coil</keyword>
<feature type="region of interest" description="Disordered" evidence="2">
    <location>
        <begin position="135"/>
        <end position="163"/>
    </location>
</feature>
<name>A0A0L6U860_9BASI</name>
<proteinExistence type="predicted"/>
<evidence type="ECO:0000256" key="1">
    <source>
        <dbReference type="SAM" id="Coils"/>
    </source>
</evidence>
<accession>A0A0L6U860</accession>
<feature type="compositionally biased region" description="Basic and acidic residues" evidence="2">
    <location>
        <begin position="141"/>
        <end position="150"/>
    </location>
</feature>
<reference evidence="3 4" key="1">
    <citation type="submission" date="2015-08" db="EMBL/GenBank/DDBJ databases">
        <title>Next Generation Sequencing and Analysis of the Genome of Puccinia sorghi L Schw, the Causal Agent of Maize Common Rust.</title>
        <authorList>
            <person name="Rochi L."/>
            <person name="Burguener G."/>
            <person name="Darino M."/>
            <person name="Turjanski A."/>
            <person name="Kreff E."/>
            <person name="Dieguez M.J."/>
            <person name="Sacco F."/>
        </authorList>
    </citation>
    <scope>NUCLEOTIDE SEQUENCE [LARGE SCALE GENOMIC DNA]</scope>
    <source>
        <strain evidence="3 4">RO10H11247</strain>
    </source>
</reference>
<gene>
    <name evidence="3" type="ORF">VP01_888g1</name>
</gene>
<organism evidence="3 4">
    <name type="scientific">Puccinia sorghi</name>
    <dbReference type="NCBI Taxonomy" id="27349"/>
    <lineage>
        <taxon>Eukaryota</taxon>
        <taxon>Fungi</taxon>
        <taxon>Dikarya</taxon>
        <taxon>Basidiomycota</taxon>
        <taxon>Pucciniomycotina</taxon>
        <taxon>Pucciniomycetes</taxon>
        <taxon>Pucciniales</taxon>
        <taxon>Pucciniaceae</taxon>
        <taxon>Puccinia</taxon>
    </lineage>
</organism>
<sequence>MSHLLAGDMSLHSSPMTSWKVFWAAYMPHLSFNLKTTTQKTCVASAANMDMRAGSRKPFGDNKPIKSPTRFHHSILPSSKAGLRSPSDQESKLGRVSSHWSIERTIVRGRSERLSREDQEGCTITRRFPANDLAYSGRRRGSSDANKDFDAVSDSGWGTESEGDDQRYFQKFDSINPSPIIPTMTFLLFDSCRSSGLESWESEFSAQVEPIKADYKSLANRVQNLMLIEASIAHNMRNLVDTCQADDRELLNGVTGDFGETLEKAVNINDTIQDLQRKIKVLDGRMKKKKDEFIHDLAALSCLIPTKAKNREEIEEFQEDLVRETTSLPAKIQAAKSNKADQKQVQLKLAKILADGLA</sequence>
<comment type="caution">
    <text evidence="3">The sequence shown here is derived from an EMBL/GenBank/DDBJ whole genome shotgun (WGS) entry which is preliminary data.</text>
</comment>
<dbReference type="AlphaFoldDB" id="A0A0L6U860"/>
<evidence type="ECO:0000313" key="3">
    <source>
        <dbReference type="EMBL" id="KNZ44728.1"/>
    </source>
</evidence>
<feature type="region of interest" description="Disordered" evidence="2">
    <location>
        <begin position="54"/>
        <end position="95"/>
    </location>
</feature>
<protein>
    <submittedName>
        <fullName evidence="3">Uncharacterized protein</fullName>
    </submittedName>
</protein>
<dbReference type="EMBL" id="LAVV01014481">
    <property type="protein sequence ID" value="KNZ44728.1"/>
    <property type="molecule type" value="Genomic_DNA"/>
</dbReference>
<evidence type="ECO:0000313" key="4">
    <source>
        <dbReference type="Proteomes" id="UP000037035"/>
    </source>
</evidence>
<dbReference type="Proteomes" id="UP000037035">
    <property type="component" value="Unassembled WGS sequence"/>
</dbReference>
<dbReference type="OrthoDB" id="2502406at2759"/>
<dbReference type="VEuPathDB" id="FungiDB:VP01_888g1"/>
<evidence type="ECO:0000256" key="2">
    <source>
        <dbReference type="SAM" id="MobiDB-lite"/>
    </source>
</evidence>
<feature type="coiled-coil region" evidence="1">
    <location>
        <begin position="265"/>
        <end position="292"/>
    </location>
</feature>